<evidence type="ECO:0000256" key="3">
    <source>
        <dbReference type="ARBA" id="ARBA00023015"/>
    </source>
</evidence>
<accession>M2U8N7</accession>
<dbReference type="Gene3D" id="4.10.240.10">
    <property type="entry name" value="Zn(2)-C6 fungal-type DNA-binding domain"/>
    <property type="match status" value="1"/>
</dbReference>
<evidence type="ECO:0000256" key="1">
    <source>
        <dbReference type="ARBA" id="ARBA00004123"/>
    </source>
</evidence>
<dbReference type="SMART" id="SM00066">
    <property type="entry name" value="GAL4"/>
    <property type="match status" value="1"/>
</dbReference>
<dbReference type="GO" id="GO:0008270">
    <property type="term" value="F:zinc ion binding"/>
    <property type="evidence" value="ECO:0007669"/>
    <property type="project" value="InterPro"/>
</dbReference>
<dbReference type="InterPro" id="IPR001138">
    <property type="entry name" value="Zn2Cys6_DnaBD"/>
</dbReference>
<protein>
    <recommendedName>
        <fullName evidence="6">Zn(2)-C6 fungal-type domain-containing protein</fullName>
    </recommendedName>
</protein>
<name>M2U8N7_COCH5</name>
<proteinExistence type="predicted"/>
<organism evidence="7 8">
    <name type="scientific">Cochliobolus heterostrophus (strain C5 / ATCC 48332 / race O)</name>
    <name type="common">Southern corn leaf blight fungus</name>
    <name type="synonym">Bipolaris maydis</name>
    <dbReference type="NCBI Taxonomy" id="701091"/>
    <lineage>
        <taxon>Eukaryota</taxon>
        <taxon>Fungi</taxon>
        <taxon>Dikarya</taxon>
        <taxon>Ascomycota</taxon>
        <taxon>Pezizomycotina</taxon>
        <taxon>Dothideomycetes</taxon>
        <taxon>Pleosporomycetidae</taxon>
        <taxon>Pleosporales</taxon>
        <taxon>Pleosporineae</taxon>
        <taxon>Pleosporaceae</taxon>
        <taxon>Bipolaris</taxon>
    </lineage>
</organism>
<dbReference type="Proteomes" id="UP000016936">
    <property type="component" value="Unassembled WGS sequence"/>
</dbReference>
<evidence type="ECO:0000256" key="4">
    <source>
        <dbReference type="ARBA" id="ARBA00023163"/>
    </source>
</evidence>
<keyword evidence="3" id="KW-0805">Transcription regulation</keyword>
<dbReference type="eggNOG" id="ENOG502RP3U">
    <property type="taxonomic scope" value="Eukaryota"/>
</dbReference>
<comment type="subcellular location">
    <subcellularLocation>
        <location evidence="1">Nucleus</location>
    </subcellularLocation>
</comment>
<keyword evidence="8" id="KW-1185">Reference proteome</keyword>
<dbReference type="PANTHER" id="PTHR47338">
    <property type="entry name" value="ZN(II)2CYS6 TRANSCRIPTION FACTOR (EUROFUNG)-RELATED"/>
    <property type="match status" value="1"/>
</dbReference>
<evidence type="ECO:0000256" key="2">
    <source>
        <dbReference type="ARBA" id="ARBA00022723"/>
    </source>
</evidence>
<dbReference type="CDD" id="cd00067">
    <property type="entry name" value="GAL4"/>
    <property type="match status" value="1"/>
</dbReference>
<dbReference type="PROSITE" id="PS50048">
    <property type="entry name" value="ZN2_CY6_FUNGAL_2"/>
    <property type="match status" value="1"/>
</dbReference>
<keyword evidence="2" id="KW-0479">Metal-binding</keyword>
<dbReference type="SUPFAM" id="SSF57701">
    <property type="entry name" value="Zn2/Cys6 DNA-binding domain"/>
    <property type="match status" value="1"/>
</dbReference>
<reference evidence="8" key="2">
    <citation type="journal article" date="2013" name="PLoS Genet.">
        <title>Comparative genome structure, secondary metabolite, and effector coding capacity across Cochliobolus pathogens.</title>
        <authorList>
            <person name="Condon B.J."/>
            <person name="Leng Y."/>
            <person name="Wu D."/>
            <person name="Bushley K.E."/>
            <person name="Ohm R.A."/>
            <person name="Otillar R."/>
            <person name="Martin J."/>
            <person name="Schackwitz W."/>
            <person name="Grimwood J."/>
            <person name="MohdZainudin N."/>
            <person name="Xue C."/>
            <person name="Wang R."/>
            <person name="Manning V.A."/>
            <person name="Dhillon B."/>
            <person name="Tu Z.J."/>
            <person name="Steffenson B.J."/>
            <person name="Salamov A."/>
            <person name="Sun H."/>
            <person name="Lowry S."/>
            <person name="LaButti K."/>
            <person name="Han J."/>
            <person name="Copeland A."/>
            <person name="Lindquist E."/>
            <person name="Barry K."/>
            <person name="Schmutz J."/>
            <person name="Baker S.E."/>
            <person name="Ciuffetti L.M."/>
            <person name="Grigoriev I.V."/>
            <person name="Zhong S."/>
            <person name="Turgeon B.G."/>
        </authorList>
    </citation>
    <scope>NUCLEOTIDE SEQUENCE [LARGE SCALE GENOMIC DNA]</scope>
    <source>
        <strain evidence="8">C5 / ATCC 48332 / race O</strain>
    </source>
</reference>
<evidence type="ECO:0000313" key="8">
    <source>
        <dbReference type="Proteomes" id="UP000016936"/>
    </source>
</evidence>
<dbReference type="PANTHER" id="PTHR47338:SF20">
    <property type="entry name" value="ZN(II)2CYS6 TRANSCRIPTION FACTOR (EUROFUNG)"/>
    <property type="match status" value="1"/>
</dbReference>
<dbReference type="GO" id="GO:0000981">
    <property type="term" value="F:DNA-binding transcription factor activity, RNA polymerase II-specific"/>
    <property type="evidence" value="ECO:0007669"/>
    <property type="project" value="InterPro"/>
</dbReference>
<evidence type="ECO:0000259" key="6">
    <source>
        <dbReference type="PROSITE" id="PS50048"/>
    </source>
</evidence>
<reference evidence="7 8" key="1">
    <citation type="journal article" date="2012" name="PLoS Pathog.">
        <title>Diverse lifestyles and strategies of plant pathogenesis encoded in the genomes of eighteen Dothideomycetes fungi.</title>
        <authorList>
            <person name="Ohm R.A."/>
            <person name="Feau N."/>
            <person name="Henrissat B."/>
            <person name="Schoch C.L."/>
            <person name="Horwitz B.A."/>
            <person name="Barry K.W."/>
            <person name="Condon B.J."/>
            <person name="Copeland A.C."/>
            <person name="Dhillon B."/>
            <person name="Glaser F."/>
            <person name="Hesse C.N."/>
            <person name="Kosti I."/>
            <person name="LaButti K."/>
            <person name="Lindquist E.A."/>
            <person name="Lucas S."/>
            <person name="Salamov A.A."/>
            <person name="Bradshaw R.E."/>
            <person name="Ciuffetti L."/>
            <person name="Hamelin R.C."/>
            <person name="Kema G.H.J."/>
            <person name="Lawrence C."/>
            <person name="Scott J.A."/>
            <person name="Spatafora J.W."/>
            <person name="Turgeon B.G."/>
            <person name="de Wit P.J.G.M."/>
            <person name="Zhong S."/>
            <person name="Goodwin S.B."/>
            <person name="Grigoriev I.V."/>
        </authorList>
    </citation>
    <scope>NUCLEOTIDE SEQUENCE [LARGE SCALE GENOMIC DNA]</scope>
    <source>
        <strain evidence="8">C5 / ATCC 48332 / race O</strain>
    </source>
</reference>
<sequence length="493" mass="54494">MSIAAGLIPVTQKASNVCAYCRVRKQRCDRTLPRCQRCSVKERHCDYTPFKEPIRQQDDHVTPLVQHFDTCLHADLTLRGADELLHAATTWITSGGTPGAAAKLSEVVYEMLDLADVDLALALDEFGTCIQQWCPVFPTSYLYGETEDLSQQSQHKDRLRHPLLLLCLWLVTRRTCIQQAHTTQPQLYLALKQVLALLHSSDQISLQILQISLLLAIYETGHGQSHAAYLTLSTGISLFNLLSPTPIPDWLTSSILFLSATLSTTHLTPGFPLGLSPLDPLVISLASSLPATIPAPPPTPDATSPRKTHIRSATAVAASHILSYTHALTHHLPLPSNYASADEKINTLITLLIDKPQPHTWLHCDAIALAFCSHLILQLTQIQYSRLQGEEGEKIKVALRVSRRMAWDMVQVGIRVIACEEEIARLPFAGLGCVIRAGVAVLETWGWVDDEDGVVGQEEAMAFRRLVEWVAGRWGVARGYLGRVDEVLGRRGM</sequence>
<dbReference type="GO" id="GO:0005634">
    <property type="term" value="C:nucleus"/>
    <property type="evidence" value="ECO:0007669"/>
    <property type="project" value="UniProtKB-SubCell"/>
</dbReference>
<keyword evidence="5" id="KW-0539">Nucleus</keyword>
<dbReference type="PROSITE" id="PS00463">
    <property type="entry name" value="ZN2_CY6_FUNGAL_1"/>
    <property type="match status" value="1"/>
</dbReference>
<dbReference type="InterPro" id="IPR036864">
    <property type="entry name" value="Zn2-C6_fun-type_DNA-bd_sf"/>
</dbReference>
<feature type="domain" description="Zn(2)-C6 fungal-type" evidence="6">
    <location>
        <begin position="17"/>
        <end position="47"/>
    </location>
</feature>
<dbReference type="AlphaFoldDB" id="M2U8N7"/>
<dbReference type="InterPro" id="IPR050815">
    <property type="entry name" value="TF_fung"/>
</dbReference>
<dbReference type="OMA" id="WLHCDAI"/>
<evidence type="ECO:0000256" key="5">
    <source>
        <dbReference type="ARBA" id="ARBA00023242"/>
    </source>
</evidence>
<dbReference type="Pfam" id="PF00172">
    <property type="entry name" value="Zn_clus"/>
    <property type="match status" value="1"/>
</dbReference>
<keyword evidence="4" id="KW-0804">Transcription</keyword>
<gene>
    <name evidence="7" type="ORF">COCHEDRAFT_1091344</name>
</gene>
<dbReference type="OrthoDB" id="3862662at2759"/>
<dbReference type="EMBL" id="KB445571">
    <property type="protein sequence ID" value="EMD94924.1"/>
    <property type="molecule type" value="Genomic_DNA"/>
</dbReference>
<evidence type="ECO:0000313" key="7">
    <source>
        <dbReference type="EMBL" id="EMD94924.1"/>
    </source>
</evidence>
<dbReference type="HOGENOM" id="CLU_042074_0_0_1"/>